<gene>
    <name evidence="2" type="ORF">E2C01_096981</name>
</gene>
<evidence type="ECO:0000313" key="3">
    <source>
        <dbReference type="Proteomes" id="UP000324222"/>
    </source>
</evidence>
<evidence type="ECO:0000256" key="1">
    <source>
        <dbReference type="SAM" id="MobiDB-lite"/>
    </source>
</evidence>
<organism evidence="2 3">
    <name type="scientific">Portunus trituberculatus</name>
    <name type="common">Swimming crab</name>
    <name type="synonym">Neptunus trituberculatus</name>
    <dbReference type="NCBI Taxonomy" id="210409"/>
    <lineage>
        <taxon>Eukaryota</taxon>
        <taxon>Metazoa</taxon>
        <taxon>Ecdysozoa</taxon>
        <taxon>Arthropoda</taxon>
        <taxon>Crustacea</taxon>
        <taxon>Multicrustacea</taxon>
        <taxon>Malacostraca</taxon>
        <taxon>Eumalacostraca</taxon>
        <taxon>Eucarida</taxon>
        <taxon>Decapoda</taxon>
        <taxon>Pleocyemata</taxon>
        <taxon>Brachyura</taxon>
        <taxon>Eubrachyura</taxon>
        <taxon>Portunoidea</taxon>
        <taxon>Portunidae</taxon>
        <taxon>Portuninae</taxon>
        <taxon>Portunus</taxon>
    </lineage>
</organism>
<sequence length="85" mass="9482">MLCREESLGKNLMELRHPEGGGGRRVKRVRDCSLLQGLPESCQRGNAPVEARGWLTSPNCILTTGRAGSVQPRRWRRPKLVDTAD</sequence>
<evidence type="ECO:0000313" key="2">
    <source>
        <dbReference type="EMBL" id="MPD01454.1"/>
    </source>
</evidence>
<feature type="region of interest" description="Disordered" evidence="1">
    <location>
        <begin position="66"/>
        <end position="85"/>
    </location>
</feature>
<protein>
    <submittedName>
        <fullName evidence="2">Uncharacterized protein</fullName>
    </submittedName>
</protein>
<comment type="caution">
    <text evidence="2">The sequence shown here is derived from an EMBL/GenBank/DDBJ whole genome shotgun (WGS) entry which is preliminary data.</text>
</comment>
<proteinExistence type="predicted"/>
<keyword evidence="3" id="KW-1185">Reference proteome</keyword>
<accession>A0A5B7K4B6</accession>
<dbReference type="Proteomes" id="UP000324222">
    <property type="component" value="Unassembled WGS sequence"/>
</dbReference>
<name>A0A5B7K4B6_PORTR</name>
<dbReference type="EMBL" id="VSRR010127185">
    <property type="protein sequence ID" value="MPD01454.1"/>
    <property type="molecule type" value="Genomic_DNA"/>
</dbReference>
<reference evidence="2 3" key="1">
    <citation type="submission" date="2019-05" db="EMBL/GenBank/DDBJ databases">
        <title>Another draft genome of Portunus trituberculatus and its Hox gene families provides insights of decapod evolution.</title>
        <authorList>
            <person name="Jeong J.-H."/>
            <person name="Song I."/>
            <person name="Kim S."/>
            <person name="Choi T."/>
            <person name="Kim D."/>
            <person name="Ryu S."/>
            <person name="Kim W."/>
        </authorList>
    </citation>
    <scope>NUCLEOTIDE SEQUENCE [LARGE SCALE GENOMIC DNA]</scope>
    <source>
        <tissue evidence="2">Muscle</tissue>
    </source>
</reference>
<dbReference type="AlphaFoldDB" id="A0A5B7K4B6"/>